<evidence type="ECO:0000313" key="1">
    <source>
        <dbReference type="EMBL" id="PHT76573.1"/>
    </source>
</evidence>
<dbReference type="EMBL" id="AYRZ02000007">
    <property type="protein sequence ID" value="PHT76573.1"/>
    <property type="molecule type" value="Genomic_DNA"/>
</dbReference>
<organism evidence="1 2">
    <name type="scientific">Capsicum annuum</name>
    <name type="common">Capsicum pepper</name>
    <dbReference type="NCBI Taxonomy" id="4072"/>
    <lineage>
        <taxon>Eukaryota</taxon>
        <taxon>Viridiplantae</taxon>
        <taxon>Streptophyta</taxon>
        <taxon>Embryophyta</taxon>
        <taxon>Tracheophyta</taxon>
        <taxon>Spermatophyta</taxon>
        <taxon>Magnoliopsida</taxon>
        <taxon>eudicotyledons</taxon>
        <taxon>Gunneridae</taxon>
        <taxon>Pentapetalae</taxon>
        <taxon>asterids</taxon>
        <taxon>lamiids</taxon>
        <taxon>Solanales</taxon>
        <taxon>Solanaceae</taxon>
        <taxon>Solanoideae</taxon>
        <taxon>Capsiceae</taxon>
        <taxon>Capsicum</taxon>
    </lineage>
</organism>
<dbReference type="Proteomes" id="UP000222542">
    <property type="component" value="Unassembled WGS sequence"/>
</dbReference>
<accession>A0A2G2Z3M2</accession>
<gene>
    <name evidence="1" type="ORF">T459_20095</name>
</gene>
<dbReference type="Gramene" id="PHT76573">
    <property type="protein sequence ID" value="PHT76573"/>
    <property type="gene ID" value="T459_20095"/>
</dbReference>
<name>A0A2G2Z3M2_CAPAN</name>
<reference evidence="1 2" key="1">
    <citation type="journal article" date="2014" name="Nat. Genet.">
        <title>Genome sequence of the hot pepper provides insights into the evolution of pungency in Capsicum species.</title>
        <authorList>
            <person name="Kim S."/>
            <person name="Park M."/>
            <person name="Yeom S.I."/>
            <person name="Kim Y.M."/>
            <person name="Lee J.M."/>
            <person name="Lee H.A."/>
            <person name="Seo E."/>
            <person name="Choi J."/>
            <person name="Cheong K."/>
            <person name="Kim K.T."/>
            <person name="Jung K."/>
            <person name="Lee G.W."/>
            <person name="Oh S.K."/>
            <person name="Bae C."/>
            <person name="Kim S.B."/>
            <person name="Lee H.Y."/>
            <person name="Kim S.Y."/>
            <person name="Kim M.S."/>
            <person name="Kang B.C."/>
            <person name="Jo Y.D."/>
            <person name="Yang H.B."/>
            <person name="Jeong H.J."/>
            <person name="Kang W.H."/>
            <person name="Kwon J.K."/>
            <person name="Shin C."/>
            <person name="Lim J.Y."/>
            <person name="Park J.H."/>
            <person name="Huh J.H."/>
            <person name="Kim J.S."/>
            <person name="Kim B.D."/>
            <person name="Cohen O."/>
            <person name="Paran I."/>
            <person name="Suh M.C."/>
            <person name="Lee S.B."/>
            <person name="Kim Y.K."/>
            <person name="Shin Y."/>
            <person name="Noh S.J."/>
            <person name="Park J."/>
            <person name="Seo Y.S."/>
            <person name="Kwon S.Y."/>
            <person name="Kim H.A."/>
            <person name="Park J.M."/>
            <person name="Kim H.J."/>
            <person name="Choi S.B."/>
            <person name="Bosland P.W."/>
            <person name="Reeves G."/>
            <person name="Jo S.H."/>
            <person name="Lee B.W."/>
            <person name="Cho H.T."/>
            <person name="Choi H.S."/>
            <person name="Lee M.S."/>
            <person name="Yu Y."/>
            <person name="Do Choi Y."/>
            <person name="Park B.S."/>
            <person name="van Deynze A."/>
            <person name="Ashrafi H."/>
            <person name="Hill T."/>
            <person name="Kim W.T."/>
            <person name="Pai H.S."/>
            <person name="Ahn H.K."/>
            <person name="Yeam I."/>
            <person name="Giovannoni J.J."/>
            <person name="Rose J.K."/>
            <person name="Sorensen I."/>
            <person name="Lee S.J."/>
            <person name="Kim R.W."/>
            <person name="Choi I.Y."/>
            <person name="Choi B.S."/>
            <person name="Lim J.S."/>
            <person name="Lee Y.H."/>
            <person name="Choi D."/>
        </authorList>
    </citation>
    <scope>NUCLEOTIDE SEQUENCE [LARGE SCALE GENOMIC DNA]</scope>
    <source>
        <strain evidence="2">cv. CM334</strain>
    </source>
</reference>
<proteinExistence type="predicted"/>
<reference evidence="1 2" key="2">
    <citation type="journal article" date="2017" name="Genome Biol.">
        <title>New reference genome sequences of hot pepper reveal the massive evolution of plant disease-resistance genes by retroduplication.</title>
        <authorList>
            <person name="Kim S."/>
            <person name="Park J."/>
            <person name="Yeom S.I."/>
            <person name="Kim Y.M."/>
            <person name="Seo E."/>
            <person name="Kim K.T."/>
            <person name="Kim M.S."/>
            <person name="Lee J.M."/>
            <person name="Cheong K."/>
            <person name="Shin H.S."/>
            <person name="Kim S.B."/>
            <person name="Han K."/>
            <person name="Lee J."/>
            <person name="Park M."/>
            <person name="Lee H.A."/>
            <person name="Lee H.Y."/>
            <person name="Lee Y."/>
            <person name="Oh S."/>
            <person name="Lee J.H."/>
            <person name="Choi E."/>
            <person name="Choi E."/>
            <person name="Lee S.E."/>
            <person name="Jeon J."/>
            <person name="Kim H."/>
            <person name="Choi G."/>
            <person name="Song H."/>
            <person name="Lee J."/>
            <person name="Lee S.C."/>
            <person name="Kwon J.K."/>
            <person name="Lee H.Y."/>
            <person name="Koo N."/>
            <person name="Hong Y."/>
            <person name="Kim R.W."/>
            <person name="Kang W.H."/>
            <person name="Huh J.H."/>
            <person name="Kang B.C."/>
            <person name="Yang T.J."/>
            <person name="Lee Y.H."/>
            <person name="Bennetzen J.L."/>
            <person name="Choi D."/>
        </authorList>
    </citation>
    <scope>NUCLEOTIDE SEQUENCE [LARGE SCALE GENOMIC DNA]</scope>
    <source>
        <strain evidence="2">cv. CM334</strain>
    </source>
</reference>
<comment type="caution">
    <text evidence="1">The sequence shown here is derived from an EMBL/GenBank/DDBJ whole genome shotgun (WGS) entry which is preliminary data.</text>
</comment>
<dbReference type="AlphaFoldDB" id="A0A2G2Z3M2"/>
<keyword evidence="2" id="KW-1185">Reference proteome</keyword>
<sequence length="162" mass="18620">MYSTCVDMCEVEIISTTTVTKLALRNAYDRERTWMHFINRFPLLEKLVIDGFNNKSEVEITSMATVRYLKFLGVNVPATTLVNFINKFHLLDKLVIQDCFRNVQISHRHLTSFVLKNFIESTDFRAVTIDAPKLKSFGYTGCITVFPGIEASPANLELVYFH</sequence>
<evidence type="ECO:0000313" key="2">
    <source>
        <dbReference type="Proteomes" id="UP000222542"/>
    </source>
</evidence>
<protein>
    <submittedName>
        <fullName evidence="1">Uncharacterized protein</fullName>
    </submittedName>
</protein>